<reference evidence="2 3" key="1">
    <citation type="submission" date="2018-11" db="EMBL/GenBank/DDBJ databases">
        <authorList>
            <consortium name="Pathogen Informatics"/>
        </authorList>
    </citation>
    <scope>NUCLEOTIDE SEQUENCE [LARGE SCALE GENOMIC DNA]</scope>
</reference>
<feature type="compositionally biased region" description="Basic and acidic residues" evidence="1">
    <location>
        <begin position="69"/>
        <end position="80"/>
    </location>
</feature>
<gene>
    <name evidence="2" type="ORF">SVUK_LOCUS5187</name>
</gene>
<feature type="non-terminal residue" evidence="2">
    <location>
        <position position="323"/>
    </location>
</feature>
<keyword evidence="3" id="KW-1185">Reference proteome</keyword>
<organism evidence="2 3">
    <name type="scientific">Strongylus vulgaris</name>
    <name type="common">Blood worm</name>
    <dbReference type="NCBI Taxonomy" id="40348"/>
    <lineage>
        <taxon>Eukaryota</taxon>
        <taxon>Metazoa</taxon>
        <taxon>Ecdysozoa</taxon>
        <taxon>Nematoda</taxon>
        <taxon>Chromadorea</taxon>
        <taxon>Rhabditida</taxon>
        <taxon>Rhabditina</taxon>
        <taxon>Rhabditomorpha</taxon>
        <taxon>Strongyloidea</taxon>
        <taxon>Strongylidae</taxon>
        <taxon>Strongylus</taxon>
    </lineage>
</organism>
<feature type="compositionally biased region" description="Pro residues" evidence="1">
    <location>
        <begin position="208"/>
        <end position="220"/>
    </location>
</feature>
<feature type="compositionally biased region" description="Basic and acidic residues" evidence="1">
    <location>
        <begin position="236"/>
        <end position="246"/>
    </location>
</feature>
<evidence type="ECO:0000256" key="1">
    <source>
        <dbReference type="SAM" id="MobiDB-lite"/>
    </source>
</evidence>
<feature type="region of interest" description="Disordered" evidence="1">
    <location>
        <begin position="28"/>
        <end position="133"/>
    </location>
</feature>
<protein>
    <submittedName>
        <fullName evidence="2">Uncharacterized protein</fullName>
    </submittedName>
</protein>
<feature type="compositionally biased region" description="Basic and acidic residues" evidence="1">
    <location>
        <begin position="262"/>
        <end position="274"/>
    </location>
</feature>
<proteinExistence type="predicted"/>
<name>A0A3P7ISY1_STRVU</name>
<dbReference type="OrthoDB" id="2556847at2759"/>
<feature type="non-terminal residue" evidence="2">
    <location>
        <position position="1"/>
    </location>
</feature>
<sequence>RFVVRSKIRSKVFRPPEKAEVSKAELVRPLPPPLPNAAARKVPPSSPLVALPARKPHPSPSPASVGRPIVKEEPVSKEYPDNPGPSQVLLKTKTLELVPSNSTPGRLPAKKELLSRARQGVPVEMRSPPAHTSIAATSLFSRYSVDDYESDGSASPELGVDDVPQSLLPSTPSQAAAPLSSPTPDLTSATSLAPTPSPSKSQIARTLTPPPKRVPVPQPPHRSTSQRSVPAPPPLPRKEKVVKTPERTASPVVKQENVKPVVKSEEEKPAERFRFKPQVPRPTPVSPLKPAVPKREAPVEPGLGGKDVNCKEIRNHFEENEKS</sequence>
<dbReference type="AlphaFoldDB" id="A0A3P7ISY1"/>
<feature type="region of interest" description="Disordered" evidence="1">
    <location>
        <begin position="146"/>
        <end position="308"/>
    </location>
</feature>
<evidence type="ECO:0000313" key="3">
    <source>
        <dbReference type="Proteomes" id="UP000270094"/>
    </source>
</evidence>
<feature type="compositionally biased region" description="Polar residues" evidence="1">
    <location>
        <begin position="167"/>
        <end position="185"/>
    </location>
</feature>
<evidence type="ECO:0000313" key="2">
    <source>
        <dbReference type="EMBL" id="VDM70189.1"/>
    </source>
</evidence>
<accession>A0A3P7ISY1</accession>
<dbReference type="EMBL" id="UYYB01015024">
    <property type="protein sequence ID" value="VDM70189.1"/>
    <property type="molecule type" value="Genomic_DNA"/>
</dbReference>
<dbReference type="Proteomes" id="UP000270094">
    <property type="component" value="Unassembled WGS sequence"/>
</dbReference>